<evidence type="ECO:0000313" key="1">
    <source>
        <dbReference type="EMBL" id="VDM66632.1"/>
    </source>
</evidence>
<accession>A0A3P7KFS2</accession>
<evidence type="ECO:0000313" key="2">
    <source>
        <dbReference type="Proteomes" id="UP000270094"/>
    </source>
</evidence>
<dbReference type="AlphaFoldDB" id="A0A3P7KFS2"/>
<feature type="non-terminal residue" evidence="1">
    <location>
        <position position="304"/>
    </location>
</feature>
<sequence length="304" mass="35183">MDACVTEKEAMLKLAIEPERLRPSYRIHTDCLDEADPRKILQCLICHQLIALKDDLLERIWSTHELSPAHRHVMAIKQFLEQSNVEYVLDSDIPGSDPSNSIGWRTENYCSYGPICGIKFLVAFRKYSFCSLCCCKVESIERHFASENHIMQFLTISNPVEMFRVSQFPRQSRMSKVLEMMANPKFSFGNEQSRRVYADWFPENMTVTLKHETHEFPTLMPPLTPLGIDSACLFCTVCWLAVRVDKDTEDKCESVWNLHCAESTHFEFAARRASFGFHDDFFVPMSSNVPKAPWNLHGSWKEIK</sequence>
<dbReference type="Proteomes" id="UP000270094">
    <property type="component" value="Unassembled WGS sequence"/>
</dbReference>
<gene>
    <name evidence="1" type="ORF">SVUK_LOCUS1630</name>
</gene>
<proteinExistence type="predicted"/>
<name>A0A3P7KFS2_STRVU</name>
<protein>
    <submittedName>
        <fullName evidence="1">Uncharacterized protein</fullName>
    </submittedName>
</protein>
<keyword evidence="2" id="KW-1185">Reference proteome</keyword>
<dbReference type="EMBL" id="UYYB01003343">
    <property type="protein sequence ID" value="VDM66632.1"/>
    <property type="molecule type" value="Genomic_DNA"/>
</dbReference>
<organism evidence="1 2">
    <name type="scientific">Strongylus vulgaris</name>
    <name type="common">Blood worm</name>
    <dbReference type="NCBI Taxonomy" id="40348"/>
    <lineage>
        <taxon>Eukaryota</taxon>
        <taxon>Metazoa</taxon>
        <taxon>Ecdysozoa</taxon>
        <taxon>Nematoda</taxon>
        <taxon>Chromadorea</taxon>
        <taxon>Rhabditida</taxon>
        <taxon>Rhabditina</taxon>
        <taxon>Rhabditomorpha</taxon>
        <taxon>Strongyloidea</taxon>
        <taxon>Strongylidae</taxon>
        <taxon>Strongylus</taxon>
    </lineage>
</organism>
<dbReference type="OrthoDB" id="5834603at2759"/>
<reference evidence="1 2" key="1">
    <citation type="submission" date="2018-11" db="EMBL/GenBank/DDBJ databases">
        <authorList>
            <consortium name="Pathogen Informatics"/>
        </authorList>
    </citation>
    <scope>NUCLEOTIDE SEQUENCE [LARGE SCALE GENOMIC DNA]</scope>
</reference>